<evidence type="ECO:0000313" key="1">
    <source>
        <dbReference type="EMBL" id="EEF76033.1"/>
    </source>
</evidence>
<name>S0F6S2_9BACT</name>
<evidence type="ECO:0000313" key="2">
    <source>
        <dbReference type="Proteomes" id="UP000014073"/>
    </source>
</evidence>
<keyword evidence="2" id="KW-1185">Reference proteome</keyword>
<protein>
    <submittedName>
        <fullName evidence="1">Uncharacterized protein</fullName>
    </submittedName>
</protein>
<dbReference type="AlphaFoldDB" id="S0F6S2"/>
<accession>S0F6S2</accession>
<comment type="caution">
    <text evidence="1">The sequence shown here is derived from an EMBL/GenBank/DDBJ whole genome shotgun (WGS) entry which is preliminary data.</text>
</comment>
<proteinExistence type="predicted"/>
<reference evidence="1 2" key="1">
    <citation type="submission" date="2008-12" db="EMBL/GenBank/DDBJ databases">
        <authorList>
            <person name="Fulton L."/>
            <person name="Clifton S."/>
            <person name="Fulton B."/>
            <person name="Xu J."/>
            <person name="Minx P."/>
            <person name="Pepin K.H."/>
            <person name="Johnson M."/>
            <person name="Bhonagiri V."/>
            <person name="Nash W.E."/>
            <person name="Mardis E.R."/>
            <person name="Wilson R.K."/>
        </authorList>
    </citation>
    <scope>NUCLEOTIDE SEQUENCE [LARGE SCALE GENOMIC DNA]</scope>
    <source>
        <strain evidence="1 2">DSM 18228</strain>
    </source>
</reference>
<organism evidence="1 2">
    <name type="scientific">Phocaeicola coprophilus DSM 18228 = JCM 13818</name>
    <dbReference type="NCBI Taxonomy" id="547042"/>
    <lineage>
        <taxon>Bacteria</taxon>
        <taxon>Pseudomonadati</taxon>
        <taxon>Bacteroidota</taxon>
        <taxon>Bacteroidia</taxon>
        <taxon>Bacteroidales</taxon>
        <taxon>Bacteroidaceae</taxon>
        <taxon>Phocaeicola</taxon>
    </lineage>
</organism>
<dbReference type="Proteomes" id="UP000014073">
    <property type="component" value="Unassembled WGS sequence"/>
</dbReference>
<dbReference type="HOGENOM" id="CLU_3229496_0_0_10"/>
<gene>
    <name evidence="1" type="ORF">BACCOPRO_01530</name>
</gene>
<sequence>MTDITELQQRLSLIRDGLCFFLQAPARFLSVPACRHIKAVRRS</sequence>
<dbReference type="EMBL" id="ACBW01000112">
    <property type="protein sequence ID" value="EEF76033.1"/>
    <property type="molecule type" value="Genomic_DNA"/>
</dbReference>